<evidence type="ECO:0000256" key="2">
    <source>
        <dbReference type="ARBA" id="ARBA00022898"/>
    </source>
</evidence>
<dbReference type="PROSITE" id="PS00392">
    <property type="entry name" value="DDC_GAD_HDC_YDC"/>
    <property type="match status" value="1"/>
</dbReference>
<dbReference type="InterPro" id="IPR049373">
    <property type="entry name" value="TyrDC_C"/>
</dbReference>
<feature type="domain" description="L-tyrosine decarboxylase C-terminal" evidence="4">
    <location>
        <begin position="473"/>
        <end position="613"/>
    </location>
</feature>
<dbReference type="Proteomes" id="UP000763447">
    <property type="component" value="Unassembled WGS sequence"/>
</dbReference>
<protein>
    <submittedName>
        <fullName evidence="5">Tyrosine decarboxylase</fullName>
        <ecNumber evidence="5">4.1.1.25</ecNumber>
    </submittedName>
</protein>
<proteinExistence type="predicted"/>
<reference evidence="5 6" key="1">
    <citation type="submission" date="2020-04" db="EMBL/GenBank/DDBJ databases">
        <title>A novel species of genus Lactobacillus that was isolated from fermented food Zha-chili.</title>
        <authorList>
            <person name="Zhang Z."/>
        </authorList>
    </citation>
    <scope>NUCLEOTIDE SEQUENCE [LARGE SCALE GENOMIC DNA]</scope>
    <source>
        <strain evidence="6">HBUAS51383</strain>
    </source>
</reference>
<dbReference type="GO" id="GO:0004837">
    <property type="term" value="F:tyrosine decarboxylase activity"/>
    <property type="evidence" value="ECO:0007669"/>
    <property type="project" value="UniProtKB-EC"/>
</dbReference>
<dbReference type="InterPro" id="IPR015424">
    <property type="entry name" value="PyrdxlP-dep_Trfase"/>
</dbReference>
<evidence type="ECO:0000313" key="6">
    <source>
        <dbReference type="Proteomes" id="UP000763447"/>
    </source>
</evidence>
<sequence length="630" mass="71223">MEITDSKINDLNLDALFIGDKAENGDLYKELLNKLVDEHLGWRKNYIPQDKNMISPEEQQSPEFQDTVNRMRKVLDDVSNRIRTESVPWHSAGRYWGHMNSETLMPALLAYDYAMLWNGNNVAYESSPATSQMEEEVGNEFATMMGYKNGWGHIVADGSLANLEGLWYARNIKSLPLAMKEVTPELVKGKSDWELLNMPTDEIMKLVEKSGEKLDELKAKSARSGKNLQKLGKWLVPQTKHYSWMKAADIIGIGLDQVVPVPIDENYRMDIDQLEQIIRSLTSDHTPILGVVGVAGSTEEGAVDQIDKIVELRHKLQKEGIYFYLHVDAAYGGYFRTIFLDEDNNFVPFDQLKELHAKNHVFTESKDYIKEDVYNAYKSFTEAESITIDPHKMGYVPYAAGGIAIKDVAMRDTISYFATYVFEKGADIPALLGAYILEGSKAGATAAAVWAAHHTLPLNVTGYGKLEGASLEGAHRYYDFLKDLSFKINDKTIEVHPLVNPDFNMVDYVLKEKGNDSLADMNKLNHQFYEQASYVKGTLYSKEYIVSHTDFANPDYGDSPLPFVKSLGISEADWNNVGKVTVIRASVMTPYMNRQENFDYFVPKIKVAMKEYLQNIFVAETTKQLSSAQQ</sequence>
<dbReference type="Pfam" id="PF00282">
    <property type="entry name" value="Pyridoxal_deC"/>
    <property type="match status" value="1"/>
</dbReference>
<dbReference type="SUPFAM" id="SSF53383">
    <property type="entry name" value="PLP-dependent transferases"/>
    <property type="match status" value="1"/>
</dbReference>
<comment type="caution">
    <text evidence="5">The sequence shown here is derived from an EMBL/GenBank/DDBJ whole genome shotgun (WGS) entry which is preliminary data.</text>
</comment>
<dbReference type="InterPro" id="IPR015421">
    <property type="entry name" value="PyrdxlP-dep_Trfase_major"/>
</dbReference>
<name>A0ABX1KU20_9LACO</name>
<keyword evidence="3 5" id="KW-0456">Lyase</keyword>
<evidence type="ECO:0000313" key="5">
    <source>
        <dbReference type="EMBL" id="NLR17426.1"/>
    </source>
</evidence>
<keyword evidence="2" id="KW-0663">Pyridoxal phosphate</keyword>
<gene>
    <name evidence="5" type="primary">tdc</name>
    <name evidence="5" type="ORF">HC026_00675</name>
</gene>
<dbReference type="PANTHER" id="PTHR42735">
    <property type="match status" value="1"/>
</dbReference>
<dbReference type="EC" id="4.1.1.25" evidence="5"/>
<dbReference type="InterPro" id="IPR002129">
    <property type="entry name" value="PyrdxlP-dep_de-COase"/>
</dbReference>
<dbReference type="EMBL" id="JAAXLJ010000001">
    <property type="protein sequence ID" value="NLR17426.1"/>
    <property type="molecule type" value="Genomic_DNA"/>
</dbReference>
<dbReference type="Pfam" id="PF21391">
    <property type="entry name" value="tyr_de_CO2_C"/>
    <property type="match status" value="1"/>
</dbReference>
<dbReference type="InterPro" id="IPR050477">
    <property type="entry name" value="GrpII_AminoAcid_Decarb"/>
</dbReference>
<dbReference type="InterPro" id="IPR022397">
    <property type="entry name" value="Tyrosine_deCO2ase_bac"/>
</dbReference>
<comment type="cofactor">
    <cofactor evidence="1">
        <name>pyridoxal 5'-phosphate</name>
        <dbReference type="ChEBI" id="CHEBI:597326"/>
    </cofactor>
</comment>
<dbReference type="Gene3D" id="3.40.640.10">
    <property type="entry name" value="Type I PLP-dependent aspartate aminotransferase-like (Major domain)"/>
    <property type="match status" value="1"/>
</dbReference>
<evidence type="ECO:0000256" key="1">
    <source>
        <dbReference type="ARBA" id="ARBA00001933"/>
    </source>
</evidence>
<accession>A0ABX1KU20</accession>
<evidence type="ECO:0000256" key="3">
    <source>
        <dbReference type="ARBA" id="ARBA00023239"/>
    </source>
</evidence>
<organism evidence="5 6">
    <name type="scientific">Secundilactobacillus angelensis</name>
    <dbReference type="NCBI Taxonomy" id="2722706"/>
    <lineage>
        <taxon>Bacteria</taxon>
        <taxon>Bacillati</taxon>
        <taxon>Bacillota</taxon>
        <taxon>Bacilli</taxon>
        <taxon>Lactobacillales</taxon>
        <taxon>Lactobacillaceae</taxon>
        <taxon>Secundilactobacillus</taxon>
    </lineage>
</organism>
<dbReference type="InterPro" id="IPR021115">
    <property type="entry name" value="Pyridoxal-P_BS"/>
</dbReference>
<dbReference type="NCBIfam" id="TIGR03811">
    <property type="entry name" value="tyr_de_CO2_Ent"/>
    <property type="match status" value="1"/>
</dbReference>
<evidence type="ECO:0000259" key="4">
    <source>
        <dbReference type="Pfam" id="PF21391"/>
    </source>
</evidence>
<keyword evidence="6" id="KW-1185">Reference proteome</keyword>
<dbReference type="RefSeq" id="WP_168924044.1">
    <property type="nucleotide sequence ID" value="NZ_JAAXLJ010000001.1"/>
</dbReference>
<dbReference type="PANTHER" id="PTHR42735:SF4">
    <property type="entry name" value="PYRIDOXAL PHOSPHATE-DEPENDENT DECARBOXYLASE FAMILY PROTEIN"/>
    <property type="match status" value="1"/>
</dbReference>